<name>G8H0Y5_9BETA</name>
<protein>
    <submittedName>
        <fullName evidence="1">Uncharacterized protein</fullName>
    </submittedName>
</protein>
<keyword evidence="2" id="KW-1185">Reference proteome</keyword>
<dbReference type="Proteomes" id="UP000174965">
    <property type="component" value="Segment"/>
</dbReference>
<dbReference type="EMBL" id="JN227533">
    <property type="protein sequence ID" value="AEQ32333.1"/>
    <property type="molecule type" value="Genomic_DNA"/>
</dbReference>
<reference evidence="1 2" key="1">
    <citation type="journal article" date="2011" name="J. Virol.">
        <title>Genomic sequencing and characterization of cynomolgus macaque cytomegalovirus.</title>
        <authorList>
            <person name="Marsh A.K."/>
            <person name="Willer D.O."/>
            <person name="Ambagala A.P."/>
            <person name="Dzamba M."/>
            <person name="Chan J.K."/>
            <person name="Pilon R."/>
            <person name="Fournier J."/>
            <person name="Sandstrom P."/>
            <person name="Brudno M."/>
            <person name="Macdonald K.S."/>
        </authorList>
    </citation>
    <scope>NUCLEOTIDE SEQUENCE [LARGE SCALE GENOMIC DNA]</scope>
    <source>
        <strain evidence="1 2">Ottawa</strain>
    </source>
</reference>
<evidence type="ECO:0000313" key="2">
    <source>
        <dbReference type="Proteomes" id="UP000174965"/>
    </source>
</evidence>
<organism evidence="1 2">
    <name type="scientific">macacine betaherpesvirus 8</name>
    <dbReference type="NCBI Taxonomy" id="2560567"/>
    <lineage>
        <taxon>Viruses</taxon>
        <taxon>Duplodnaviria</taxon>
        <taxon>Heunggongvirae</taxon>
        <taxon>Peploviricota</taxon>
        <taxon>Herviviricetes</taxon>
        <taxon>Herpesvirales</taxon>
        <taxon>Orthoherpesviridae</taxon>
        <taxon>Betaherpesvirinae</taxon>
        <taxon>Cytomegalovirus</taxon>
        <taxon>Cytomegalovirus macacinebeta8</taxon>
    </lineage>
</organism>
<evidence type="ECO:0000313" key="1">
    <source>
        <dbReference type="EMBL" id="AEQ32333.1"/>
    </source>
</evidence>
<gene>
    <name evidence="1" type="ORF">cy244</name>
</gene>
<sequence>MRLPATVGRSGHLMVTVTRVTATRVEAAKTVTPNKPLKSCLLMLMAHSPIHVQIAVPKLIGSVRTMRRHLQPLGIGKGQAETPAGLIDFQQPHGKKGVDVIGQTPHVAPIHIEIEQLTERVHENHPFSMKNSRGQNLTHHAKDQNPTTKTVFKKLHKLLEHQVVHTQKRPT</sequence>
<accession>G8H0Y5</accession>
<proteinExistence type="predicted"/>